<dbReference type="CDD" id="cd00180">
    <property type="entry name" value="PKc"/>
    <property type="match status" value="1"/>
</dbReference>
<dbReference type="GO" id="GO:0005524">
    <property type="term" value="F:ATP binding"/>
    <property type="evidence" value="ECO:0007669"/>
    <property type="project" value="InterPro"/>
</dbReference>
<dbReference type="GO" id="GO:0005737">
    <property type="term" value="C:cytoplasm"/>
    <property type="evidence" value="ECO:0007669"/>
    <property type="project" value="TreeGrafter"/>
</dbReference>
<organism evidence="3 5">
    <name type="scientific">Plasmodiophora brassicae</name>
    <name type="common">Clubroot disease agent</name>
    <dbReference type="NCBI Taxonomy" id="37360"/>
    <lineage>
        <taxon>Eukaryota</taxon>
        <taxon>Sar</taxon>
        <taxon>Rhizaria</taxon>
        <taxon>Endomyxa</taxon>
        <taxon>Phytomyxea</taxon>
        <taxon>Plasmodiophorida</taxon>
        <taxon>Plasmodiophoridae</taxon>
        <taxon>Plasmodiophora</taxon>
    </lineage>
</organism>
<evidence type="ECO:0000313" key="4">
    <source>
        <dbReference type="EMBL" id="SPQ95822.1"/>
    </source>
</evidence>
<dbReference type="InterPro" id="IPR011009">
    <property type="entry name" value="Kinase-like_dom_sf"/>
</dbReference>
<dbReference type="Pfam" id="PF00069">
    <property type="entry name" value="Pkinase"/>
    <property type="match status" value="1"/>
</dbReference>
<keyword evidence="5" id="KW-1185">Reference proteome</keyword>
<reference evidence="4 6" key="2">
    <citation type="submission" date="2018-03" db="EMBL/GenBank/DDBJ databases">
        <authorList>
            <person name="Fogelqvist J."/>
        </authorList>
    </citation>
    <scope>NUCLEOTIDE SEQUENCE [LARGE SCALE GENOMIC DNA]</scope>
</reference>
<keyword evidence="4" id="KW-0496">Mitochondrion</keyword>
<dbReference type="AlphaFoldDB" id="A0A0G4ITF6"/>
<evidence type="ECO:0000313" key="5">
    <source>
        <dbReference type="Proteomes" id="UP000039324"/>
    </source>
</evidence>
<sequence length="293" mass="31871">MATFAGAWLIFSVALAACAKAWLPGKVEHDALARRSVYRLVHPVRILGSGHCGTVCLGKHWKTGQLGAVKFFTPRYRSHIYDAPVKRHRLNEDILWKRAKKTFLAEHAAMQGLGAVNHENVIKMLGSVVQEGDNISPVYAIVYEYANAGTLHDLLQSATPVRLRVALSLLAQLTSAVRAVHSKGITHGDLHAKNVLLHSASGSPTDPGVRAILADFGEGDDDEMTLDTESLKKVYVEVLNRVDMVHLCCQLVANFTNLGPDNLRSLSASLSYKSNISHAAKEPSNGYMSTPSV</sequence>
<gene>
    <name evidence="3" type="ORF">PBRA_006664</name>
    <name evidence="4" type="ORF">PLBR_LOCUS3037</name>
</gene>
<geneLocation type="mitochondrion" evidence="4"/>
<dbReference type="InterPro" id="IPR000719">
    <property type="entry name" value="Prot_kinase_dom"/>
</dbReference>
<protein>
    <recommendedName>
        <fullName evidence="2">Protein kinase domain-containing protein</fullName>
    </recommendedName>
</protein>
<dbReference type="GO" id="GO:0010506">
    <property type="term" value="P:regulation of autophagy"/>
    <property type="evidence" value="ECO:0007669"/>
    <property type="project" value="InterPro"/>
</dbReference>
<proteinExistence type="predicted"/>
<feature type="chain" id="PRO_5033223724" description="Protein kinase domain-containing protein" evidence="1">
    <location>
        <begin position="22"/>
        <end position="293"/>
    </location>
</feature>
<evidence type="ECO:0000256" key="1">
    <source>
        <dbReference type="SAM" id="SignalP"/>
    </source>
</evidence>
<dbReference type="EMBL" id="CDSF01000085">
    <property type="protein sequence ID" value="CEO98550.1"/>
    <property type="molecule type" value="Genomic_DNA"/>
</dbReference>
<dbReference type="PROSITE" id="PS50011">
    <property type="entry name" value="PROTEIN_KINASE_DOM"/>
    <property type="match status" value="1"/>
</dbReference>
<dbReference type="EMBL" id="OVEO01000004">
    <property type="protein sequence ID" value="SPQ95822.1"/>
    <property type="molecule type" value="Genomic_DNA"/>
</dbReference>
<name>A0A0G4ITF6_PLABS</name>
<dbReference type="Proteomes" id="UP000290189">
    <property type="component" value="Unassembled WGS sequence"/>
</dbReference>
<dbReference type="Gene3D" id="1.10.510.10">
    <property type="entry name" value="Transferase(Phosphotransferase) domain 1"/>
    <property type="match status" value="1"/>
</dbReference>
<feature type="signal peptide" evidence="1">
    <location>
        <begin position="1"/>
        <end position="21"/>
    </location>
</feature>
<dbReference type="SUPFAM" id="SSF56112">
    <property type="entry name" value="Protein kinase-like (PK-like)"/>
    <property type="match status" value="1"/>
</dbReference>
<evidence type="ECO:0000313" key="3">
    <source>
        <dbReference type="EMBL" id="CEO98550.1"/>
    </source>
</evidence>
<reference evidence="3 5" key="1">
    <citation type="submission" date="2015-02" db="EMBL/GenBank/DDBJ databases">
        <authorList>
            <person name="Chooi Y.-H."/>
        </authorList>
    </citation>
    <scope>NUCLEOTIDE SEQUENCE [LARGE SCALE GENOMIC DNA]</scope>
    <source>
        <strain evidence="3">E3</strain>
    </source>
</reference>
<dbReference type="Proteomes" id="UP000039324">
    <property type="component" value="Unassembled WGS sequence"/>
</dbReference>
<accession>A0A0G4ITF6</accession>
<dbReference type="PANTHER" id="PTHR24348:SF68">
    <property type="entry name" value="SERINE_THREONINE-PROTEIN KINASE ATG1C"/>
    <property type="match status" value="1"/>
</dbReference>
<dbReference type="STRING" id="37360.A0A0G4ITF6"/>
<evidence type="ECO:0000313" key="6">
    <source>
        <dbReference type="Proteomes" id="UP000290189"/>
    </source>
</evidence>
<evidence type="ECO:0000259" key="2">
    <source>
        <dbReference type="PROSITE" id="PS50011"/>
    </source>
</evidence>
<dbReference type="InterPro" id="IPR045269">
    <property type="entry name" value="Atg1-like"/>
</dbReference>
<keyword evidence="1" id="KW-0732">Signal</keyword>
<feature type="domain" description="Protein kinase" evidence="2">
    <location>
        <begin position="41"/>
        <end position="293"/>
    </location>
</feature>
<dbReference type="GO" id="GO:0004674">
    <property type="term" value="F:protein serine/threonine kinase activity"/>
    <property type="evidence" value="ECO:0007669"/>
    <property type="project" value="InterPro"/>
</dbReference>
<dbReference type="PANTHER" id="PTHR24348">
    <property type="entry name" value="SERINE/THREONINE-PROTEIN KINASE UNC-51-RELATED"/>
    <property type="match status" value="1"/>
</dbReference>
<dbReference type="OrthoDB" id="20134at2759"/>